<keyword evidence="2" id="KW-0472">Membrane</keyword>
<proteinExistence type="predicted"/>
<dbReference type="EMBL" id="CP039291">
    <property type="protein sequence ID" value="QCB92389.1"/>
    <property type="molecule type" value="Genomic_DNA"/>
</dbReference>
<protein>
    <submittedName>
        <fullName evidence="3">Uncharacterized protein</fullName>
    </submittedName>
</protein>
<feature type="compositionally biased region" description="Gly residues" evidence="1">
    <location>
        <begin position="63"/>
        <end position="74"/>
    </location>
</feature>
<keyword evidence="4" id="KW-1185">Reference proteome</keyword>
<evidence type="ECO:0000256" key="2">
    <source>
        <dbReference type="SAM" id="Phobius"/>
    </source>
</evidence>
<evidence type="ECO:0000313" key="4">
    <source>
        <dbReference type="Proteomes" id="UP000296469"/>
    </source>
</evidence>
<sequence length="162" mass="16703">MLDAPWPPAHDGPQQPRDAHARAWADDAALPVRPPAAWRPAAPPGGAPPHRTDGSAQPQPAHDGGGTRGDGGRAGRSAPEPSADPLRGATWLPEPAWIPHPAPAPEQRWTPEQDWVGAFARRAPEPDAPGRDGAGTAARWLVAGAVAAVVVPLLVLALALGL</sequence>
<keyword evidence="2" id="KW-1133">Transmembrane helix</keyword>
<name>A0A4P7SE42_9CELL</name>
<accession>A0A4P7SE42</accession>
<dbReference type="AlphaFoldDB" id="A0A4P7SE42"/>
<keyword evidence="2" id="KW-0812">Transmembrane</keyword>
<feature type="compositionally biased region" description="Pro residues" evidence="1">
    <location>
        <begin position="1"/>
        <end position="10"/>
    </location>
</feature>
<evidence type="ECO:0000256" key="1">
    <source>
        <dbReference type="SAM" id="MobiDB-lite"/>
    </source>
</evidence>
<dbReference type="KEGG" id="celz:E5225_01295"/>
<reference evidence="3 4" key="1">
    <citation type="submission" date="2019-04" db="EMBL/GenBank/DDBJ databases">
        <title>Isolation and identification of Cellulomonas shaoxiangyii sp. Nov. isolated from feces of the Tibetan antelopes (Pantholops hodgsonii) in the Qinghai-Tibet plateau of China.</title>
        <authorList>
            <person name="Tian Z."/>
        </authorList>
    </citation>
    <scope>NUCLEOTIDE SEQUENCE [LARGE SCALE GENOMIC DNA]</scope>
    <source>
        <strain evidence="3 4">Z28</strain>
    </source>
</reference>
<gene>
    <name evidence="3" type="ORF">E5225_01295</name>
</gene>
<dbReference type="Proteomes" id="UP000296469">
    <property type="component" value="Chromosome"/>
</dbReference>
<evidence type="ECO:0000313" key="3">
    <source>
        <dbReference type="EMBL" id="QCB92389.1"/>
    </source>
</evidence>
<feature type="transmembrane region" description="Helical" evidence="2">
    <location>
        <begin position="140"/>
        <end position="160"/>
    </location>
</feature>
<dbReference type="RefSeq" id="WP_136225262.1">
    <property type="nucleotide sequence ID" value="NZ_CP039291.1"/>
</dbReference>
<feature type="region of interest" description="Disordered" evidence="1">
    <location>
        <begin position="1"/>
        <end position="132"/>
    </location>
</feature>
<feature type="compositionally biased region" description="Low complexity" evidence="1">
    <location>
        <begin position="26"/>
        <end position="40"/>
    </location>
</feature>
<organism evidence="3 4">
    <name type="scientific">Cellulomonas shaoxiangyii</name>
    <dbReference type="NCBI Taxonomy" id="2566013"/>
    <lineage>
        <taxon>Bacteria</taxon>
        <taxon>Bacillati</taxon>
        <taxon>Actinomycetota</taxon>
        <taxon>Actinomycetes</taxon>
        <taxon>Micrococcales</taxon>
        <taxon>Cellulomonadaceae</taxon>
        <taxon>Cellulomonas</taxon>
    </lineage>
</organism>